<comment type="caution">
    <text evidence="2">The sequence shown here is derived from an EMBL/GenBank/DDBJ whole genome shotgun (WGS) entry which is preliminary data.</text>
</comment>
<organism evidence="2 3">
    <name type="scientific">Flavobacterium lacisediminis</name>
    <dbReference type="NCBI Taxonomy" id="2989705"/>
    <lineage>
        <taxon>Bacteria</taxon>
        <taxon>Pseudomonadati</taxon>
        <taxon>Bacteroidota</taxon>
        <taxon>Flavobacteriia</taxon>
        <taxon>Flavobacteriales</taxon>
        <taxon>Flavobacteriaceae</taxon>
        <taxon>Flavobacterium</taxon>
    </lineage>
</organism>
<name>A0ABT3EH27_9FLAO</name>
<dbReference type="RefSeq" id="WP_264368671.1">
    <property type="nucleotide sequence ID" value="NZ_JAPCIO010000003.1"/>
</dbReference>
<gene>
    <name evidence="2" type="ORF">OJ995_06390</name>
</gene>
<dbReference type="InterPro" id="IPR036291">
    <property type="entry name" value="NAD(P)-bd_dom_sf"/>
</dbReference>
<dbReference type="SUPFAM" id="SSF51735">
    <property type="entry name" value="NAD(P)-binding Rossmann-fold domains"/>
    <property type="match status" value="1"/>
</dbReference>
<dbReference type="InterPro" id="IPR001509">
    <property type="entry name" value="Epimerase_deHydtase"/>
</dbReference>
<feature type="domain" description="NAD-dependent epimerase/dehydratase" evidence="1">
    <location>
        <begin position="3"/>
        <end position="173"/>
    </location>
</feature>
<keyword evidence="3" id="KW-1185">Reference proteome</keyword>
<evidence type="ECO:0000313" key="2">
    <source>
        <dbReference type="EMBL" id="MCW1147842.1"/>
    </source>
</evidence>
<dbReference type="EMBL" id="JAPCIO010000003">
    <property type="protein sequence ID" value="MCW1147842.1"/>
    <property type="molecule type" value="Genomic_DNA"/>
</dbReference>
<accession>A0ABT3EH27</accession>
<evidence type="ECO:0000313" key="3">
    <source>
        <dbReference type="Proteomes" id="UP001165677"/>
    </source>
</evidence>
<sequence length="233" mass="27283">MKIAITGEKGFVGIHLMNYFRHILKYEVIELGRDYLSKLSDLKELDWLIHGAFLHRSSDPNEILEENRKLAIATIDGLKNIENKVNVVFLSSIQEDLETPYGIAKRESKELFKRYCLEVDSNFVSYKLPNIFGRYAKPYKTSFVATFCYNIHNDLEIQHNKNLVKLNYIDNVVAIIGTLEQNEITYTEISVEEVYLKLVEFRNAVNLNKFPVINNELELHLFQTYLDYTNYKI</sequence>
<reference evidence="2" key="1">
    <citation type="submission" date="2022-10" db="EMBL/GenBank/DDBJ databases">
        <title>Flavobacterium sp. nov., a bacterium isolated from lake sediment.</title>
        <authorList>
            <person name="Qu J.-H."/>
        </authorList>
    </citation>
    <scope>NUCLEOTIDE SEQUENCE</scope>
    <source>
        <strain evidence="2">TH16-21</strain>
    </source>
</reference>
<evidence type="ECO:0000259" key="1">
    <source>
        <dbReference type="Pfam" id="PF01370"/>
    </source>
</evidence>
<protein>
    <submittedName>
        <fullName evidence="2">NAD-dependent epimerase/dehydratase family protein</fullName>
    </submittedName>
</protein>
<dbReference type="Proteomes" id="UP001165677">
    <property type="component" value="Unassembled WGS sequence"/>
</dbReference>
<proteinExistence type="predicted"/>
<dbReference type="Gene3D" id="3.40.50.720">
    <property type="entry name" value="NAD(P)-binding Rossmann-like Domain"/>
    <property type="match status" value="1"/>
</dbReference>
<dbReference type="Pfam" id="PF01370">
    <property type="entry name" value="Epimerase"/>
    <property type="match status" value="1"/>
</dbReference>